<dbReference type="SMART" id="SM00344">
    <property type="entry name" value="HTH_ASNC"/>
    <property type="match status" value="1"/>
</dbReference>
<dbReference type="PANTHER" id="PTHR30154:SF34">
    <property type="entry name" value="TRANSCRIPTIONAL REGULATOR AZLB"/>
    <property type="match status" value="1"/>
</dbReference>
<sequence>MISEKMGIDRIDCQIMDLIQREPNLTHTEIATHVNRSQPTIGMRIKKLERIGVLKYQAGINIREADLCFVRVELRTKNPEGIFGIVKACPFMLNAFRLSGDTNISIMMVGSTFKDLDHLVNAHFRGNSEVISVQMDIIADVANDFVLPIDLNLEAEQFNVRDHCCGHRSN</sequence>
<feature type="domain" description="HTH asnC-type" evidence="4">
    <location>
        <begin position="8"/>
        <end position="86"/>
    </location>
</feature>
<evidence type="ECO:0000256" key="1">
    <source>
        <dbReference type="ARBA" id="ARBA00023015"/>
    </source>
</evidence>
<protein>
    <recommendedName>
        <fullName evidence="4">HTH asnC-type domain-containing protein</fullName>
    </recommendedName>
</protein>
<gene>
    <name evidence="5" type="ORF">LCGC14_0634470</name>
</gene>
<dbReference type="PANTHER" id="PTHR30154">
    <property type="entry name" value="LEUCINE-RESPONSIVE REGULATORY PROTEIN"/>
    <property type="match status" value="1"/>
</dbReference>
<proteinExistence type="predicted"/>
<dbReference type="PROSITE" id="PS50956">
    <property type="entry name" value="HTH_ASNC_2"/>
    <property type="match status" value="1"/>
</dbReference>
<dbReference type="EMBL" id="LAZR01001124">
    <property type="protein sequence ID" value="KKN50255.1"/>
    <property type="molecule type" value="Genomic_DNA"/>
</dbReference>
<dbReference type="SUPFAM" id="SSF46785">
    <property type="entry name" value="Winged helix' DNA-binding domain"/>
    <property type="match status" value="1"/>
</dbReference>
<dbReference type="AlphaFoldDB" id="A0A0F9R0V1"/>
<dbReference type="GO" id="GO:0043200">
    <property type="term" value="P:response to amino acid"/>
    <property type="evidence" value="ECO:0007669"/>
    <property type="project" value="TreeGrafter"/>
</dbReference>
<evidence type="ECO:0000313" key="5">
    <source>
        <dbReference type="EMBL" id="KKN50255.1"/>
    </source>
</evidence>
<evidence type="ECO:0000259" key="4">
    <source>
        <dbReference type="PROSITE" id="PS50956"/>
    </source>
</evidence>
<evidence type="ECO:0000256" key="2">
    <source>
        <dbReference type="ARBA" id="ARBA00023125"/>
    </source>
</evidence>
<dbReference type="InterPro" id="IPR036388">
    <property type="entry name" value="WH-like_DNA-bd_sf"/>
</dbReference>
<name>A0A0F9R0V1_9ZZZZ</name>
<keyword evidence="1" id="KW-0805">Transcription regulation</keyword>
<evidence type="ECO:0000256" key="3">
    <source>
        <dbReference type="ARBA" id="ARBA00023163"/>
    </source>
</evidence>
<comment type="caution">
    <text evidence="5">The sequence shown here is derived from an EMBL/GenBank/DDBJ whole genome shotgun (WGS) entry which is preliminary data.</text>
</comment>
<dbReference type="InterPro" id="IPR019888">
    <property type="entry name" value="Tscrpt_reg_AsnC-like"/>
</dbReference>
<dbReference type="GO" id="GO:0005829">
    <property type="term" value="C:cytosol"/>
    <property type="evidence" value="ECO:0007669"/>
    <property type="project" value="TreeGrafter"/>
</dbReference>
<reference evidence="5" key="1">
    <citation type="journal article" date="2015" name="Nature">
        <title>Complex archaea that bridge the gap between prokaryotes and eukaryotes.</title>
        <authorList>
            <person name="Spang A."/>
            <person name="Saw J.H."/>
            <person name="Jorgensen S.L."/>
            <person name="Zaremba-Niedzwiedzka K."/>
            <person name="Martijn J."/>
            <person name="Lind A.E."/>
            <person name="van Eijk R."/>
            <person name="Schleper C."/>
            <person name="Guy L."/>
            <person name="Ettema T.J."/>
        </authorList>
    </citation>
    <scope>NUCLEOTIDE SEQUENCE</scope>
</reference>
<keyword evidence="2" id="KW-0238">DNA-binding</keyword>
<dbReference type="Gene3D" id="1.10.10.10">
    <property type="entry name" value="Winged helix-like DNA-binding domain superfamily/Winged helix DNA-binding domain"/>
    <property type="match status" value="1"/>
</dbReference>
<dbReference type="InterPro" id="IPR011991">
    <property type="entry name" value="ArsR-like_HTH"/>
</dbReference>
<keyword evidence="3" id="KW-0804">Transcription</keyword>
<dbReference type="InterPro" id="IPR000485">
    <property type="entry name" value="AsnC-type_HTH_dom"/>
</dbReference>
<dbReference type="Pfam" id="PF13412">
    <property type="entry name" value="HTH_24"/>
    <property type="match status" value="1"/>
</dbReference>
<dbReference type="CDD" id="cd00090">
    <property type="entry name" value="HTH_ARSR"/>
    <property type="match status" value="1"/>
</dbReference>
<accession>A0A0F9R0V1</accession>
<dbReference type="PRINTS" id="PR00033">
    <property type="entry name" value="HTHASNC"/>
</dbReference>
<dbReference type="InterPro" id="IPR036390">
    <property type="entry name" value="WH_DNA-bd_sf"/>
</dbReference>
<organism evidence="5">
    <name type="scientific">marine sediment metagenome</name>
    <dbReference type="NCBI Taxonomy" id="412755"/>
    <lineage>
        <taxon>unclassified sequences</taxon>
        <taxon>metagenomes</taxon>
        <taxon>ecological metagenomes</taxon>
    </lineage>
</organism>
<dbReference type="GO" id="GO:0043565">
    <property type="term" value="F:sequence-specific DNA binding"/>
    <property type="evidence" value="ECO:0007669"/>
    <property type="project" value="InterPro"/>
</dbReference>